<dbReference type="EC" id="2.1.1.37" evidence="1"/>
<dbReference type="GO" id="GO:0032259">
    <property type="term" value="P:methylation"/>
    <property type="evidence" value="ECO:0007669"/>
    <property type="project" value="UniProtKB-KW"/>
</dbReference>
<dbReference type="GO" id="GO:0009307">
    <property type="term" value="P:DNA restriction-modification system"/>
    <property type="evidence" value="ECO:0007669"/>
    <property type="project" value="UniProtKB-KW"/>
</dbReference>
<evidence type="ECO:0000256" key="6">
    <source>
        <dbReference type="ARBA" id="ARBA00047422"/>
    </source>
</evidence>
<name>A0A923PLD6_9BACT</name>
<comment type="catalytic activity">
    <reaction evidence="6">
        <text>a 2'-deoxycytidine in DNA + S-adenosyl-L-methionine = a 5-methyl-2'-deoxycytidine in DNA + S-adenosyl-L-homocysteine + H(+)</text>
        <dbReference type="Rhea" id="RHEA:13681"/>
        <dbReference type="Rhea" id="RHEA-COMP:11369"/>
        <dbReference type="Rhea" id="RHEA-COMP:11370"/>
        <dbReference type="ChEBI" id="CHEBI:15378"/>
        <dbReference type="ChEBI" id="CHEBI:57856"/>
        <dbReference type="ChEBI" id="CHEBI:59789"/>
        <dbReference type="ChEBI" id="CHEBI:85452"/>
        <dbReference type="ChEBI" id="CHEBI:85454"/>
        <dbReference type="EC" id="2.1.1.37"/>
    </reaction>
</comment>
<organism evidence="9 10">
    <name type="scientific">Neolewinella lacunae</name>
    <dbReference type="NCBI Taxonomy" id="1517758"/>
    <lineage>
        <taxon>Bacteria</taxon>
        <taxon>Pseudomonadati</taxon>
        <taxon>Bacteroidota</taxon>
        <taxon>Saprospiria</taxon>
        <taxon>Saprospirales</taxon>
        <taxon>Lewinellaceae</taxon>
        <taxon>Neolewinella</taxon>
    </lineage>
</organism>
<proteinExistence type="inferred from homology"/>
<evidence type="ECO:0000256" key="1">
    <source>
        <dbReference type="ARBA" id="ARBA00011975"/>
    </source>
</evidence>
<dbReference type="InterPro" id="IPR029063">
    <property type="entry name" value="SAM-dependent_MTases_sf"/>
</dbReference>
<evidence type="ECO:0000256" key="5">
    <source>
        <dbReference type="ARBA" id="ARBA00022747"/>
    </source>
</evidence>
<keyword evidence="4 7" id="KW-0949">S-adenosyl-L-methionine</keyword>
<dbReference type="Pfam" id="PF00145">
    <property type="entry name" value="DNA_methylase"/>
    <property type="match status" value="1"/>
</dbReference>
<dbReference type="RefSeq" id="WP_187467565.1">
    <property type="nucleotide sequence ID" value="NZ_JACSIT010000138.1"/>
</dbReference>
<keyword evidence="5" id="KW-0680">Restriction system</keyword>
<evidence type="ECO:0000256" key="8">
    <source>
        <dbReference type="RuleBase" id="RU000416"/>
    </source>
</evidence>
<dbReference type="PANTHER" id="PTHR10629:SF52">
    <property type="entry name" value="DNA (CYTOSINE-5)-METHYLTRANSFERASE 1"/>
    <property type="match status" value="1"/>
</dbReference>
<dbReference type="PRINTS" id="PR00105">
    <property type="entry name" value="C5METTRFRASE"/>
</dbReference>
<dbReference type="PROSITE" id="PS51679">
    <property type="entry name" value="SAM_MT_C5"/>
    <property type="match status" value="1"/>
</dbReference>
<dbReference type="Gene3D" id="3.90.120.10">
    <property type="entry name" value="DNA Methylase, subunit A, domain 2"/>
    <property type="match status" value="1"/>
</dbReference>
<protein>
    <recommendedName>
        <fullName evidence="1">DNA (cytosine-5-)-methyltransferase</fullName>
        <ecNumber evidence="1">2.1.1.37</ecNumber>
    </recommendedName>
</protein>
<dbReference type="GO" id="GO:0003677">
    <property type="term" value="F:DNA binding"/>
    <property type="evidence" value="ECO:0007669"/>
    <property type="project" value="TreeGrafter"/>
</dbReference>
<evidence type="ECO:0000256" key="7">
    <source>
        <dbReference type="PROSITE-ProRule" id="PRU01016"/>
    </source>
</evidence>
<dbReference type="AlphaFoldDB" id="A0A923PLD6"/>
<evidence type="ECO:0000313" key="10">
    <source>
        <dbReference type="Proteomes" id="UP000650081"/>
    </source>
</evidence>
<dbReference type="GO" id="GO:0003886">
    <property type="term" value="F:DNA (cytosine-5-)-methyltransferase activity"/>
    <property type="evidence" value="ECO:0007669"/>
    <property type="project" value="UniProtKB-EC"/>
</dbReference>
<keyword evidence="10" id="KW-1185">Reference proteome</keyword>
<gene>
    <name evidence="9" type="ORF">H9S92_15295</name>
</gene>
<evidence type="ECO:0000256" key="3">
    <source>
        <dbReference type="ARBA" id="ARBA00022679"/>
    </source>
</evidence>
<keyword evidence="3 7" id="KW-0808">Transferase</keyword>
<keyword evidence="2 7" id="KW-0489">Methyltransferase</keyword>
<comment type="similarity">
    <text evidence="7 8">Belongs to the class I-like SAM-binding methyltransferase superfamily. C5-methyltransferase family.</text>
</comment>
<sequence>MKNLVAIDFFCGGGGMTYGLRNAGIDVLAGIDFDESCRQTYTANNPLSKFINIDVSKMQPKDLQKHVKIRRRQRNLILVGCTPCQFWTLLNTNKSKSEKSKNLLDDFGQFVEYYLPGYILLENVPGILNRKDSPLSVFLTLLDRMKYKYDFKVINAKNYSIPQSRKRFILIASRTKKITVKKSDGKGIVTVRSAIGGQNIFKNISSGSVDLSPKAISCLNLSEKNIERLKLTPKDGGNRMAWKDDDELQINAYRGKDNYFRDVYGRMFWDKPSPTITTKFLSISNGRFAHPEENRGLTVREGAILQTFPQTYKFDSGSLALSAKIIGNAVPPKLATFFGNYIKEVHNN</sequence>
<accession>A0A923PLD6</accession>
<evidence type="ECO:0000256" key="4">
    <source>
        <dbReference type="ARBA" id="ARBA00022691"/>
    </source>
</evidence>
<dbReference type="Proteomes" id="UP000650081">
    <property type="component" value="Unassembled WGS sequence"/>
</dbReference>
<evidence type="ECO:0000256" key="2">
    <source>
        <dbReference type="ARBA" id="ARBA00022603"/>
    </source>
</evidence>
<dbReference type="NCBIfam" id="TIGR00675">
    <property type="entry name" value="dcm"/>
    <property type="match status" value="1"/>
</dbReference>
<evidence type="ECO:0000313" key="9">
    <source>
        <dbReference type="EMBL" id="MBC6995534.1"/>
    </source>
</evidence>
<comment type="caution">
    <text evidence="9">The sequence shown here is derived from an EMBL/GenBank/DDBJ whole genome shotgun (WGS) entry which is preliminary data.</text>
</comment>
<dbReference type="GO" id="GO:0044027">
    <property type="term" value="P:negative regulation of gene expression via chromosomal CpG island methylation"/>
    <property type="evidence" value="ECO:0007669"/>
    <property type="project" value="TreeGrafter"/>
</dbReference>
<dbReference type="PANTHER" id="PTHR10629">
    <property type="entry name" value="CYTOSINE-SPECIFIC METHYLTRANSFERASE"/>
    <property type="match status" value="1"/>
</dbReference>
<dbReference type="InterPro" id="IPR050390">
    <property type="entry name" value="C5-Methyltransferase"/>
</dbReference>
<dbReference type="Gene3D" id="3.40.50.150">
    <property type="entry name" value="Vaccinia Virus protein VP39"/>
    <property type="match status" value="1"/>
</dbReference>
<feature type="active site" evidence="7">
    <location>
        <position position="84"/>
    </location>
</feature>
<dbReference type="InterPro" id="IPR001525">
    <property type="entry name" value="C5_MeTfrase"/>
</dbReference>
<dbReference type="SUPFAM" id="SSF53335">
    <property type="entry name" value="S-adenosyl-L-methionine-dependent methyltransferases"/>
    <property type="match status" value="1"/>
</dbReference>
<reference evidence="9" key="1">
    <citation type="submission" date="2020-08" db="EMBL/GenBank/DDBJ databases">
        <title>Lewinella bacteria from marine environments.</title>
        <authorList>
            <person name="Zhong Y."/>
        </authorList>
    </citation>
    <scope>NUCLEOTIDE SEQUENCE</scope>
    <source>
        <strain evidence="9">KCTC 42187</strain>
    </source>
</reference>
<dbReference type="EMBL" id="JACSIT010000138">
    <property type="protein sequence ID" value="MBC6995534.1"/>
    <property type="molecule type" value="Genomic_DNA"/>
</dbReference>